<dbReference type="InterPro" id="IPR050143">
    <property type="entry name" value="TRIM/RBCC"/>
</dbReference>
<dbReference type="AlphaFoldDB" id="A0A673IVR3"/>
<protein>
    <recommendedName>
        <fullName evidence="1">B30.2/SPRY domain-containing protein</fullName>
    </recommendedName>
</protein>
<accession>A0A673IVR3</accession>
<sequence length="136" mass="15638">LITCNWLKTHLATHVILDPNTADVCVTLSDDLTTIRYTEEEQQVPDNPERFCFYDCVLGSEGFSSGRHSWDVEVGDCSEWALGVVKESVQRKEWLPPSPERGMWTICLTWVTKQSMVAIDFDFYLFIFSFLGELSF</sequence>
<name>A0A673IVR3_9TELE</name>
<dbReference type="InterPro" id="IPR003879">
    <property type="entry name" value="Butyrophylin_SPRY"/>
</dbReference>
<evidence type="ECO:0000313" key="2">
    <source>
        <dbReference type="Ensembl" id="ENSSRHP00000043116.1"/>
    </source>
</evidence>
<dbReference type="Proteomes" id="UP000472270">
    <property type="component" value="Unassembled WGS sequence"/>
</dbReference>
<evidence type="ECO:0000313" key="3">
    <source>
        <dbReference type="Proteomes" id="UP000472270"/>
    </source>
</evidence>
<dbReference type="InterPro" id="IPR006574">
    <property type="entry name" value="PRY"/>
</dbReference>
<reference evidence="2" key="1">
    <citation type="submission" date="2025-08" db="UniProtKB">
        <authorList>
            <consortium name="Ensembl"/>
        </authorList>
    </citation>
    <scope>IDENTIFICATION</scope>
</reference>
<keyword evidence="3" id="KW-1185">Reference proteome</keyword>
<organism evidence="2 3">
    <name type="scientific">Sinocyclocheilus rhinocerous</name>
    <dbReference type="NCBI Taxonomy" id="307959"/>
    <lineage>
        <taxon>Eukaryota</taxon>
        <taxon>Metazoa</taxon>
        <taxon>Chordata</taxon>
        <taxon>Craniata</taxon>
        <taxon>Vertebrata</taxon>
        <taxon>Euteleostomi</taxon>
        <taxon>Actinopterygii</taxon>
        <taxon>Neopterygii</taxon>
        <taxon>Teleostei</taxon>
        <taxon>Ostariophysi</taxon>
        <taxon>Cypriniformes</taxon>
        <taxon>Cyprinidae</taxon>
        <taxon>Cyprininae</taxon>
        <taxon>Sinocyclocheilus</taxon>
    </lineage>
</organism>
<evidence type="ECO:0000259" key="1">
    <source>
        <dbReference type="PROSITE" id="PS50188"/>
    </source>
</evidence>
<dbReference type="PRINTS" id="PR01407">
    <property type="entry name" value="BUTYPHLNCDUF"/>
</dbReference>
<dbReference type="PROSITE" id="PS50188">
    <property type="entry name" value="B302_SPRY"/>
    <property type="match status" value="1"/>
</dbReference>
<proteinExistence type="predicted"/>
<dbReference type="Ensembl" id="ENSSRHT00000044330.1">
    <property type="protein sequence ID" value="ENSSRHP00000043116.1"/>
    <property type="gene ID" value="ENSSRHG00000021821.1"/>
</dbReference>
<dbReference type="PANTHER" id="PTHR24103">
    <property type="entry name" value="E3 UBIQUITIN-PROTEIN LIGASE TRIM"/>
    <property type="match status" value="1"/>
</dbReference>
<dbReference type="InterPro" id="IPR001870">
    <property type="entry name" value="B30.2/SPRY"/>
</dbReference>
<dbReference type="InterPro" id="IPR043136">
    <property type="entry name" value="B30.2/SPRY_sf"/>
</dbReference>
<dbReference type="Pfam" id="PF13765">
    <property type="entry name" value="PRY"/>
    <property type="match status" value="1"/>
</dbReference>
<dbReference type="Gene3D" id="2.60.120.920">
    <property type="match status" value="1"/>
</dbReference>
<reference evidence="2" key="2">
    <citation type="submission" date="2025-09" db="UniProtKB">
        <authorList>
            <consortium name="Ensembl"/>
        </authorList>
    </citation>
    <scope>IDENTIFICATION</scope>
</reference>
<dbReference type="InterPro" id="IPR013320">
    <property type="entry name" value="ConA-like_dom_sf"/>
</dbReference>
<dbReference type="SMART" id="SM00589">
    <property type="entry name" value="PRY"/>
    <property type="match status" value="1"/>
</dbReference>
<feature type="domain" description="B30.2/SPRY" evidence="1">
    <location>
        <begin position="1"/>
        <end position="136"/>
    </location>
</feature>
<dbReference type="SUPFAM" id="SSF49899">
    <property type="entry name" value="Concanavalin A-like lectins/glucanases"/>
    <property type="match status" value="1"/>
</dbReference>